<proteinExistence type="predicted"/>
<evidence type="ECO:0000313" key="1">
    <source>
        <dbReference type="EMBL" id="EOY04601.1"/>
    </source>
</evidence>
<accession>A0A061EIB3</accession>
<reference evidence="1 2" key="1">
    <citation type="journal article" date="2013" name="Genome Biol.">
        <title>The genome sequence of the most widely cultivated cacao type and its use to identify candidate genes regulating pod color.</title>
        <authorList>
            <person name="Motamayor J.C."/>
            <person name="Mockaitis K."/>
            <person name="Schmutz J."/>
            <person name="Haiminen N."/>
            <person name="Iii D.L."/>
            <person name="Cornejo O."/>
            <person name="Findley S.D."/>
            <person name="Zheng P."/>
            <person name="Utro F."/>
            <person name="Royaert S."/>
            <person name="Saski C."/>
            <person name="Jenkins J."/>
            <person name="Podicheti R."/>
            <person name="Zhao M."/>
            <person name="Scheffler B.E."/>
            <person name="Stack J.C."/>
            <person name="Feltus F.A."/>
            <person name="Mustiga G.M."/>
            <person name="Amores F."/>
            <person name="Phillips W."/>
            <person name="Marelli J.P."/>
            <person name="May G.D."/>
            <person name="Shapiro H."/>
            <person name="Ma J."/>
            <person name="Bustamante C.D."/>
            <person name="Schnell R.J."/>
            <person name="Main D."/>
            <person name="Gilbert D."/>
            <person name="Parida L."/>
            <person name="Kuhn D.N."/>
        </authorList>
    </citation>
    <scope>NUCLEOTIDE SEQUENCE [LARGE SCALE GENOMIC DNA]</scope>
    <source>
        <strain evidence="2">cv. Matina 1-6</strain>
    </source>
</reference>
<keyword evidence="2" id="KW-1185">Reference proteome</keyword>
<dbReference type="AlphaFoldDB" id="A0A061EIB3"/>
<gene>
    <name evidence="1" type="ORF">TCM_019824</name>
</gene>
<dbReference type="Proteomes" id="UP000026915">
    <property type="component" value="Chromosome 4"/>
</dbReference>
<dbReference type="EMBL" id="CM001882">
    <property type="protein sequence ID" value="EOY04601.1"/>
    <property type="molecule type" value="Genomic_DNA"/>
</dbReference>
<sequence>MWFGMSAFGWPNILLKIYISSGRPIFIYLMPTLSFIDVGSMTCSARVFVLSYDGMDFWAVSGGRIKRGGGLLGMRVVIVSTGDGEQISDDTLLLVASVMET</sequence>
<protein>
    <submittedName>
        <fullName evidence="1">Uncharacterized protein</fullName>
    </submittedName>
</protein>
<evidence type="ECO:0000313" key="2">
    <source>
        <dbReference type="Proteomes" id="UP000026915"/>
    </source>
</evidence>
<dbReference type="Gramene" id="EOY04601">
    <property type="protein sequence ID" value="EOY04601"/>
    <property type="gene ID" value="TCM_019824"/>
</dbReference>
<dbReference type="HOGENOM" id="CLU_2296792_0_0_1"/>
<dbReference type="InParanoid" id="A0A061EIB3"/>
<organism evidence="1 2">
    <name type="scientific">Theobroma cacao</name>
    <name type="common">Cacao</name>
    <name type="synonym">Cocoa</name>
    <dbReference type="NCBI Taxonomy" id="3641"/>
    <lineage>
        <taxon>Eukaryota</taxon>
        <taxon>Viridiplantae</taxon>
        <taxon>Streptophyta</taxon>
        <taxon>Embryophyta</taxon>
        <taxon>Tracheophyta</taxon>
        <taxon>Spermatophyta</taxon>
        <taxon>Magnoliopsida</taxon>
        <taxon>eudicotyledons</taxon>
        <taxon>Gunneridae</taxon>
        <taxon>Pentapetalae</taxon>
        <taxon>rosids</taxon>
        <taxon>malvids</taxon>
        <taxon>Malvales</taxon>
        <taxon>Malvaceae</taxon>
        <taxon>Byttnerioideae</taxon>
        <taxon>Theobroma</taxon>
    </lineage>
</organism>
<name>A0A061EIB3_THECC</name>